<evidence type="ECO:0000256" key="1">
    <source>
        <dbReference type="SAM" id="MobiDB-lite"/>
    </source>
</evidence>
<keyword evidence="3" id="KW-1185">Reference proteome</keyword>
<dbReference type="EMBL" id="JAAAIL010002121">
    <property type="protein sequence ID" value="KAG0260297.1"/>
    <property type="molecule type" value="Genomic_DNA"/>
</dbReference>
<proteinExistence type="predicted"/>
<sequence>MLLHSSSASLCSQQPAPSSTNYHKLVATLTSSGQKPYGTIPRRRRNRASSTACISSSSNSQSSPSRNSLELLPTTSSTTLPSPRPTTSSTTLWGSLKAHYFATAQSFNWHSSSSSSSFKSTQSKKTRRSADCAREFLPPLALLVANSSPVVTLDATPLILTSLEDENINNSNSTIDQYNNYFNTNNNNNSSAEEGLYPASIAAMDKFGVMRRSDNIALKTFTYRETPVVEVKRPRTPLLTQRRRPVSVPNKPAATAAIASPVAAAPVAAEEELLPLPRHLACRETRSNPDYLRMMASELRMIRARKLIAPLKPRSYLARRKELFSPVKSSLSVSMEIPCEEEDDHPLNNLTVGSWTSFSSTESFLSATSSDYATADESFD</sequence>
<reference evidence="2" key="1">
    <citation type="journal article" date="2020" name="Fungal Divers.">
        <title>Resolving the Mortierellaceae phylogeny through synthesis of multi-gene phylogenetics and phylogenomics.</title>
        <authorList>
            <person name="Vandepol N."/>
            <person name="Liber J."/>
            <person name="Desiro A."/>
            <person name="Na H."/>
            <person name="Kennedy M."/>
            <person name="Barry K."/>
            <person name="Grigoriev I.V."/>
            <person name="Miller A.N."/>
            <person name="O'Donnell K."/>
            <person name="Stajich J.E."/>
            <person name="Bonito G."/>
        </authorList>
    </citation>
    <scope>NUCLEOTIDE SEQUENCE</scope>
    <source>
        <strain evidence="2">NRRL 28262</strain>
    </source>
</reference>
<dbReference type="AlphaFoldDB" id="A0AAD4D2Y7"/>
<organism evidence="2 3">
    <name type="scientific">Linnemannia exigua</name>
    <dbReference type="NCBI Taxonomy" id="604196"/>
    <lineage>
        <taxon>Eukaryota</taxon>
        <taxon>Fungi</taxon>
        <taxon>Fungi incertae sedis</taxon>
        <taxon>Mucoromycota</taxon>
        <taxon>Mortierellomycotina</taxon>
        <taxon>Mortierellomycetes</taxon>
        <taxon>Mortierellales</taxon>
        <taxon>Mortierellaceae</taxon>
        <taxon>Linnemannia</taxon>
    </lineage>
</organism>
<evidence type="ECO:0000313" key="3">
    <source>
        <dbReference type="Proteomes" id="UP001194580"/>
    </source>
</evidence>
<evidence type="ECO:0000313" key="2">
    <source>
        <dbReference type="EMBL" id="KAG0260297.1"/>
    </source>
</evidence>
<protein>
    <submittedName>
        <fullName evidence="2">Uncharacterized protein</fullName>
    </submittedName>
</protein>
<dbReference type="Proteomes" id="UP001194580">
    <property type="component" value="Unassembled WGS sequence"/>
</dbReference>
<comment type="caution">
    <text evidence="2">The sequence shown here is derived from an EMBL/GenBank/DDBJ whole genome shotgun (WGS) entry which is preliminary data.</text>
</comment>
<name>A0AAD4D2Y7_9FUNG</name>
<feature type="compositionally biased region" description="Low complexity" evidence="1">
    <location>
        <begin position="49"/>
        <end position="89"/>
    </location>
</feature>
<gene>
    <name evidence="2" type="ORF">BGZ95_004491</name>
</gene>
<feature type="region of interest" description="Disordered" evidence="1">
    <location>
        <begin position="32"/>
        <end position="89"/>
    </location>
</feature>
<accession>A0AAD4D2Y7</accession>